<dbReference type="Gene3D" id="1.10.10.10">
    <property type="entry name" value="Winged helix-like DNA-binding domain superfamily/Winged helix DNA-binding domain"/>
    <property type="match status" value="2"/>
</dbReference>
<dbReference type="SUPFAM" id="SSF88946">
    <property type="entry name" value="Sigma2 domain of RNA polymerase sigma factors"/>
    <property type="match status" value="1"/>
</dbReference>
<evidence type="ECO:0000313" key="11">
    <source>
        <dbReference type="Proteomes" id="UP000068026"/>
    </source>
</evidence>
<dbReference type="PIRSF" id="PIRSF000770">
    <property type="entry name" value="RNA_pol_sigma-SigE/K"/>
    <property type="match status" value="1"/>
</dbReference>
<dbReference type="InterPro" id="IPR007630">
    <property type="entry name" value="RNA_pol_sigma70_r4"/>
</dbReference>
<evidence type="ECO:0000256" key="7">
    <source>
        <dbReference type="SAM" id="Coils"/>
    </source>
</evidence>
<reference evidence="12" key="3">
    <citation type="submission" date="2016-11" db="EMBL/GenBank/DDBJ databases">
        <authorList>
            <person name="Jaros S."/>
            <person name="Januszkiewicz K."/>
            <person name="Wedrychowicz H."/>
        </authorList>
    </citation>
    <scope>NUCLEOTIDE SEQUENCE [LARGE SCALE GENOMIC DNA]</scope>
    <source>
        <strain evidence="12">DSM 1682</strain>
    </source>
</reference>
<dbReference type="SUPFAM" id="SSF88659">
    <property type="entry name" value="Sigma3 and sigma4 domains of RNA polymerase sigma factors"/>
    <property type="match status" value="2"/>
</dbReference>
<dbReference type="GO" id="GO:0003677">
    <property type="term" value="F:DNA binding"/>
    <property type="evidence" value="ECO:0007669"/>
    <property type="project" value="UniProtKB-KW"/>
</dbReference>
<dbReference type="InterPro" id="IPR001387">
    <property type="entry name" value="Cro/C1-type_HTH"/>
</dbReference>
<dbReference type="InterPro" id="IPR014284">
    <property type="entry name" value="RNA_pol_sigma-70_dom"/>
</dbReference>
<name>A0A110A7A3_ANAPI</name>
<accession>A0A110A7A3</accession>
<evidence type="ECO:0000313" key="9">
    <source>
        <dbReference type="EMBL" id="AMJ41722.1"/>
    </source>
</evidence>
<dbReference type="GO" id="GO:0006352">
    <property type="term" value="P:DNA-templated transcription initiation"/>
    <property type="evidence" value="ECO:0007669"/>
    <property type="project" value="InterPro"/>
</dbReference>
<dbReference type="AlphaFoldDB" id="A0A110A7A3"/>
<dbReference type="PANTHER" id="PTHR30603:SF19">
    <property type="entry name" value="RNA POLYMERASE SIGMA-F FACTOR"/>
    <property type="match status" value="1"/>
</dbReference>
<dbReference type="Pfam" id="PF04545">
    <property type="entry name" value="Sigma70_r4"/>
    <property type="match status" value="1"/>
</dbReference>
<dbReference type="PANTHER" id="PTHR30603">
    <property type="entry name" value="RNA POLYMERASE SIGMA FACTOR RPO"/>
    <property type="match status" value="1"/>
</dbReference>
<evidence type="ECO:0000256" key="6">
    <source>
        <dbReference type="ARBA" id="ARBA00023163"/>
    </source>
</evidence>
<dbReference type="RefSeq" id="WP_066051412.1">
    <property type="nucleotide sequence ID" value="NZ_CP014223.1"/>
</dbReference>
<sequence>MDRTQELIRQAKEGDRQAKETLLQENAGLVWSVARRFQGRGVELEDLYQIGSIGLLKCIEKFDFSYEVKFSTYAVPMIIGEIRRFLRDDGAIKISRSLKELAAKAKRMQEKLQQETNREVTLQELAAALEVEVEQLIPALEAKKEVESLNAPIAHEEDLQVQDKLAAKEDGEQVINRICLMEALDSLEAKERQIIVLRYFEDRTQTEVAKRMGISQVQVSRIEKKVLERMRKRLSSE</sequence>
<dbReference type="PRINTS" id="PR00046">
    <property type="entry name" value="SIGMA70FCT"/>
</dbReference>
<evidence type="ECO:0000313" key="10">
    <source>
        <dbReference type="EMBL" id="SHE83217.1"/>
    </source>
</evidence>
<evidence type="ECO:0000256" key="4">
    <source>
        <dbReference type="ARBA" id="ARBA00023082"/>
    </source>
</evidence>
<dbReference type="Proteomes" id="UP000184204">
    <property type="component" value="Unassembled WGS sequence"/>
</dbReference>
<dbReference type="GO" id="GO:0030435">
    <property type="term" value="P:sporulation resulting in formation of a cellular spore"/>
    <property type="evidence" value="ECO:0007669"/>
    <property type="project" value="UniProtKB-KW"/>
</dbReference>
<dbReference type="EMBL" id="FQUA01000008">
    <property type="protein sequence ID" value="SHE83217.1"/>
    <property type="molecule type" value="Genomic_DNA"/>
</dbReference>
<dbReference type="InterPro" id="IPR014322">
    <property type="entry name" value="RNA_pol_sigma-B/F/G"/>
</dbReference>
<dbReference type="NCBIfam" id="TIGR02980">
    <property type="entry name" value="SigBFG"/>
    <property type="match status" value="1"/>
</dbReference>
<dbReference type="Proteomes" id="UP000068026">
    <property type="component" value="Chromosome"/>
</dbReference>
<dbReference type="InterPro" id="IPR007627">
    <property type="entry name" value="RNA_pol_sigma70_r2"/>
</dbReference>
<dbReference type="OrthoDB" id="9809557at2"/>
<keyword evidence="4" id="KW-0731">Sigma factor</keyword>
<dbReference type="InterPro" id="IPR000943">
    <property type="entry name" value="RNA_pol_sigma70"/>
</dbReference>
<keyword evidence="2" id="KW-0749">Sporulation</keyword>
<reference evidence="10" key="4">
    <citation type="submission" date="2016-11" db="EMBL/GenBank/DDBJ databases">
        <authorList>
            <person name="Varghese N."/>
            <person name="Submissions S."/>
        </authorList>
    </citation>
    <scope>NUCLEOTIDE SEQUENCE</scope>
    <source>
        <strain evidence="10">DSM 1682</strain>
    </source>
</reference>
<feature type="domain" description="HTH cro/C1-type" evidence="8">
    <location>
        <begin position="204"/>
        <end position="224"/>
    </location>
</feature>
<dbReference type="PROSITE" id="PS00716">
    <property type="entry name" value="SIGMA70_2"/>
    <property type="match status" value="1"/>
</dbReference>
<evidence type="ECO:0000256" key="5">
    <source>
        <dbReference type="ARBA" id="ARBA00023125"/>
    </source>
</evidence>
<dbReference type="Gene3D" id="1.20.120.1810">
    <property type="match status" value="1"/>
</dbReference>
<gene>
    <name evidence="9" type="primary">sigF_2</name>
    <name evidence="9" type="ORF">CPRO_21420</name>
    <name evidence="10" type="ORF">SAMN02745151_01919</name>
</gene>
<dbReference type="GO" id="GO:0016987">
    <property type="term" value="F:sigma factor activity"/>
    <property type="evidence" value="ECO:0007669"/>
    <property type="project" value="UniProtKB-KW"/>
</dbReference>
<dbReference type="InterPro" id="IPR007624">
    <property type="entry name" value="RNA_pol_sigma70_r3"/>
</dbReference>
<evidence type="ECO:0000313" key="12">
    <source>
        <dbReference type="Proteomes" id="UP000184204"/>
    </source>
</evidence>
<evidence type="ECO:0000256" key="1">
    <source>
        <dbReference type="ARBA" id="ARBA00007788"/>
    </source>
</evidence>
<dbReference type="KEGG" id="cpro:CPRO_21420"/>
<dbReference type="EMBL" id="CP014223">
    <property type="protein sequence ID" value="AMJ41722.1"/>
    <property type="molecule type" value="Genomic_DNA"/>
</dbReference>
<dbReference type="InterPro" id="IPR036388">
    <property type="entry name" value="WH-like_DNA-bd_sf"/>
</dbReference>
<dbReference type="CDD" id="cd06171">
    <property type="entry name" value="Sigma70_r4"/>
    <property type="match status" value="1"/>
</dbReference>
<keyword evidence="3" id="KW-0805">Transcription regulation</keyword>
<evidence type="ECO:0000256" key="3">
    <source>
        <dbReference type="ARBA" id="ARBA00023015"/>
    </source>
</evidence>
<reference evidence="9 11" key="1">
    <citation type="journal article" date="2016" name="Genome Announc.">
        <title>Complete Genome Sequence of the Amino Acid-Fermenting Clostridium propionicum X2 (DSM 1682).</title>
        <authorList>
            <person name="Poehlein A."/>
            <person name="Schlien K."/>
            <person name="Chowdhury N.P."/>
            <person name="Gottschalk G."/>
            <person name="Buckel W."/>
            <person name="Daniel R."/>
        </authorList>
    </citation>
    <scope>NUCLEOTIDE SEQUENCE [LARGE SCALE GENOMIC DNA]</scope>
    <source>
        <strain evidence="9 11">X2</strain>
    </source>
</reference>
<protein>
    <submittedName>
        <fullName evidence="9">RNA polymerase sigma-F factor</fullName>
    </submittedName>
    <submittedName>
        <fullName evidence="10">RNA polymerase sporulation-specific sigma factor</fullName>
    </submittedName>
</protein>
<evidence type="ECO:0000259" key="8">
    <source>
        <dbReference type="PROSITE" id="PS50943"/>
    </source>
</evidence>
<comment type="similarity">
    <text evidence="1">Belongs to the sigma-70 factor family.</text>
</comment>
<feature type="coiled-coil region" evidence="7">
    <location>
        <begin position="91"/>
        <end position="132"/>
    </location>
</feature>
<keyword evidence="7" id="KW-0175">Coiled coil</keyword>
<dbReference type="NCBIfam" id="TIGR02937">
    <property type="entry name" value="sigma70-ECF"/>
    <property type="match status" value="1"/>
</dbReference>
<keyword evidence="5" id="KW-0238">DNA-binding</keyword>
<organism evidence="10 12">
    <name type="scientific">Anaerotignum propionicum DSM 1682</name>
    <dbReference type="NCBI Taxonomy" id="991789"/>
    <lineage>
        <taxon>Bacteria</taxon>
        <taxon>Bacillati</taxon>
        <taxon>Bacillota</taxon>
        <taxon>Clostridia</taxon>
        <taxon>Lachnospirales</taxon>
        <taxon>Anaerotignaceae</taxon>
        <taxon>Anaerotignum</taxon>
    </lineage>
</organism>
<reference evidence="11" key="2">
    <citation type="submission" date="2016-01" db="EMBL/GenBank/DDBJ databases">
        <authorList>
            <person name="Poehlein A."/>
            <person name="Schlien K."/>
            <person name="Gottschalk G."/>
            <person name="Buckel W."/>
            <person name="Daniel R."/>
        </authorList>
    </citation>
    <scope>NUCLEOTIDE SEQUENCE [LARGE SCALE GENOMIC DNA]</scope>
    <source>
        <strain evidence="11">X2</strain>
    </source>
</reference>
<keyword evidence="6" id="KW-0804">Transcription</keyword>
<proteinExistence type="inferred from homology"/>
<dbReference type="InterPro" id="IPR013324">
    <property type="entry name" value="RNA_pol_sigma_r3/r4-like"/>
</dbReference>
<dbReference type="Pfam" id="PF04539">
    <property type="entry name" value="Sigma70_r3"/>
    <property type="match status" value="1"/>
</dbReference>
<dbReference type="InterPro" id="IPR050239">
    <property type="entry name" value="Sigma-70_RNA_pol_init_factors"/>
</dbReference>
<keyword evidence="11" id="KW-1185">Reference proteome</keyword>
<dbReference type="Pfam" id="PF04542">
    <property type="entry name" value="Sigma70_r2"/>
    <property type="match status" value="1"/>
</dbReference>
<dbReference type="PROSITE" id="PS50943">
    <property type="entry name" value="HTH_CROC1"/>
    <property type="match status" value="1"/>
</dbReference>
<dbReference type="InterPro" id="IPR013325">
    <property type="entry name" value="RNA_pol_sigma_r2"/>
</dbReference>
<evidence type="ECO:0000256" key="2">
    <source>
        <dbReference type="ARBA" id="ARBA00022969"/>
    </source>
</evidence>